<dbReference type="RefSeq" id="WP_364452546.1">
    <property type="nucleotide sequence ID" value="NZ_JBFARM010000006.1"/>
</dbReference>
<accession>A0ABV3H7F8</accession>
<reference evidence="1 2" key="1">
    <citation type="submission" date="2024-06" db="EMBL/GenBank/DDBJ databases">
        <title>The Natural Products Discovery Center: Release of the First 8490 Sequenced Strains for Exploring Actinobacteria Biosynthetic Diversity.</title>
        <authorList>
            <person name="Kalkreuter E."/>
            <person name="Kautsar S.A."/>
            <person name="Yang D."/>
            <person name="Bader C.D."/>
            <person name="Teijaro C.N."/>
            <person name="Fluegel L."/>
            <person name="Davis C.M."/>
            <person name="Simpson J.R."/>
            <person name="Lauterbach L."/>
            <person name="Steele A.D."/>
            <person name="Gui C."/>
            <person name="Meng S."/>
            <person name="Li G."/>
            <person name="Viehrig K."/>
            <person name="Ye F."/>
            <person name="Su P."/>
            <person name="Kiefer A.F."/>
            <person name="Nichols A."/>
            <person name="Cepeda A.J."/>
            <person name="Yan W."/>
            <person name="Fan B."/>
            <person name="Jiang Y."/>
            <person name="Adhikari A."/>
            <person name="Zheng C.-J."/>
            <person name="Schuster L."/>
            <person name="Cowan T.M."/>
            <person name="Smanski M.J."/>
            <person name="Chevrette M.G."/>
            <person name="De Carvalho L.P.S."/>
            <person name="Shen B."/>
        </authorList>
    </citation>
    <scope>NUCLEOTIDE SEQUENCE [LARGE SCALE GENOMIC DNA]</scope>
    <source>
        <strain evidence="1 2">NPDC049574</strain>
    </source>
</reference>
<protein>
    <submittedName>
        <fullName evidence="1">Uncharacterized protein</fullName>
    </submittedName>
</protein>
<proteinExistence type="predicted"/>
<dbReference type="Proteomes" id="UP001552427">
    <property type="component" value="Unassembled WGS sequence"/>
</dbReference>
<keyword evidence="2" id="KW-1185">Reference proteome</keyword>
<dbReference type="EMBL" id="JBFARM010000006">
    <property type="protein sequence ID" value="MEV4288115.1"/>
    <property type="molecule type" value="Genomic_DNA"/>
</dbReference>
<gene>
    <name evidence="1" type="ORF">AB0K40_21590</name>
</gene>
<name>A0ABV3H7F8_9ACTN</name>
<comment type="caution">
    <text evidence="1">The sequence shown here is derived from an EMBL/GenBank/DDBJ whole genome shotgun (WGS) entry which is preliminary data.</text>
</comment>
<evidence type="ECO:0000313" key="1">
    <source>
        <dbReference type="EMBL" id="MEV4288115.1"/>
    </source>
</evidence>
<organism evidence="1 2">
    <name type="scientific">Nonomuraea bangladeshensis</name>
    <dbReference type="NCBI Taxonomy" id="404385"/>
    <lineage>
        <taxon>Bacteria</taxon>
        <taxon>Bacillati</taxon>
        <taxon>Actinomycetota</taxon>
        <taxon>Actinomycetes</taxon>
        <taxon>Streptosporangiales</taxon>
        <taxon>Streptosporangiaceae</taxon>
        <taxon>Nonomuraea</taxon>
    </lineage>
</organism>
<evidence type="ECO:0000313" key="2">
    <source>
        <dbReference type="Proteomes" id="UP001552427"/>
    </source>
</evidence>
<sequence length="140" mass="14993">MDVLANWDECGKMPNVNTGKVLDDAVLAVQRDIDATGVGGRLGFDVPEWDDHGYLRVEYKGQYSSQGLLAGEEHEPVAALVLIADLAQAVIAEQEWRAWPTCPEHSLGLYPQRAGGAALWKCNGGGGHPVAAIGELKRGD</sequence>